<accession>A0A8B7XU93</accession>
<evidence type="ECO:0000256" key="2">
    <source>
        <dbReference type="ARBA" id="ARBA00004236"/>
    </source>
</evidence>
<evidence type="ECO:0000256" key="4">
    <source>
        <dbReference type="ARBA" id="ARBA00022614"/>
    </source>
</evidence>
<organism evidence="16 17">
    <name type="scientific">Acanthaster planci</name>
    <name type="common">Crown-of-thorns starfish</name>
    <dbReference type="NCBI Taxonomy" id="133434"/>
    <lineage>
        <taxon>Eukaryota</taxon>
        <taxon>Metazoa</taxon>
        <taxon>Echinodermata</taxon>
        <taxon>Eleutherozoa</taxon>
        <taxon>Asterozoa</taxon>
        <taxon>Asteroidea</taxon>
        <taxon>Valvatacea</taxon>
        <taxon>Valvatida</taxon>
        <taxon>Acanthasteridae</taxon>
        <taxon>Acanthaster</taxon>
    </lineage>
</organism>
<dbReference type="SMART" id="SM00082">
    <property type="entry name" value="LRRCT"/>
    <property type="match status" value="2"/>
</dbReference>
<dbReference type="InterPro" id="IPR003598">
    <property type="entry name" value="Ig_sub2"/>
</dbReference>
<evidence type="ECO:0000313" key="17">
    <source>
        <dbReference type="RefSeq" id="XP_022084419.1"/>
    </source>
</evidence>
<evidence type="ECO:0000256" key="7">
    <source>
        <dbReference type="ARBA" id="ARBA00022737"/>
    </source>
</evidence>
<keyword evidence="7" id="KW-0677">Repeat</keyword>
<keyword evidence="4" id="KW-0433">Leucine-rich repeat</keyword>
<keyword evidence="16" id="KW-1185">Reference proteome</keyword>
<feature type="domain" description="Ig-like" evidence="15">
    <location>
        <begin position="437"/>
        <end position="527"/>
    </location>
</feature>
<keyword evidence="11" id="KW-0325">Glycoprotein</keyword>
<dbReference type="GO" id="GO:0005886">
    <property type="term" value="C:plasma membrane"/>
    <property type="evidence" value="ECO:0007669"/>
    <property type="project" value="UniProtKB-SubCell"/>
</dbReference>
<dbReference type="SMART" id="SM00408">
    <property type="entry name" value="IGc2"/>
    <property type="match status" value="2"/>
</dbReference>
<keyword evidence="5 13" id="KW-0812">Transmembrane</keyword>
<feature type="signal peptide" evidence="14">
    <location>
        <begin position="1"/>
        <end position="27"/>
    </location>
</feature>
<evidence type="ECO:0000256" key="6">
    <source>
        <dbReference type="ARBA" id="ARBA00022729"/>
    </source>
</evidence>
<keyword evidence="10" id="KW-1015">Disulfide bond</keyword>
<evidence type="ECO:0000256" key="11">
    <source>
        <dbReference type="ARBA" id="ARBA00023180"/>
    </source>
</evidence>
<dbReference type="PANTHER" id="PTHR24369:SF210">
    <property type="entry name" value="CHAOPTIN-RELATED"/>
    <property type="match status" value="1"/>
</dbReference>
<dbReference type="InterPro" id="IPR013783">
    <property type="entry name" value="Ig-like_fold"/>
</dbReference>
<dbReference type="Proteomes" id="UP000694845">
    <property type="component" value="Unplaced"/>
</dbReference>
<dbReference type="InterPro" id="IPR003591">
    <property type="entry name" value="Leu-rich_rpt_typical-subtyp"/>
</dbReference>
<dbReference type="SMART" id="SM00409">
    <property type="entry name" value="IG"/>
    <property type="match status" value="2"/>
</dbReference>
<dbReference type="InterPro" id="IPR050541">
    <property type="entry name" value="LRR_TM_domain-containing"/>
</dbReference>
<dbReference type="InterPro" id="IPR003599">
    <property type="entry name" value="Ig_sub"/>
</dbReference>
<dbReference type="KEGG" id="aplc:110975875"/>
<dbReference type="InterPro" id="IPR000372">
    <property type="entry name" value="LRRNT"/>
</dbReference>
<dbReference type="SUPFAM" id="SSF52058">
    <property type="entry name" value="L domain-like"/>
    <property type="match status" value="2"/>
</dbReference>
<gene>
    <name evidence="17" type="primary">LOC110975875</name>
</gene>
<feature type="domain" description="Ig-like" evidence="15">
    <location>
        <begin position="1222"/>
        <end position="1313"/>
    </location>
</feature>
<evidence type="ECO:0000256" key="12">
    <source>
        <dbReference type="SAM" id="MobiDB-lite"/>
    </source>
</evidence>
<dbReference type="GeneID" id="110975875"/>
<evidence type="ECO:0000256" key="13">
    <source>
        <dbReference type="SAM" id="Phobius"/>
    </source>
</evidence>
<dbReference type="Pfam" id="PF07679">
    <property type="entry name" value="I-set"/>
    <property type="match status" value="1"/>
</dbReference>
<evidence type="ECO:0000313" key="16">
    <source>
        <dbReference type="Proteomes" id="UP000694845"/>
    </source>
</evidence>
<evidence type="ECO:0000256" key="5">
    <source>
        <dbReference type="ARBA" id="ARBA00022692"/>
    </source>
</evidence>
<proteinExistence type="predicted"/>
<dbReference type="InterPro" id="IPR013098">
    <property type="entry name" value="Ig_I-set"/>
</dbReference>
<feature type="region of interest" description="Disordered" evidence="12">
    <location>
        <begin position="537"/>
        <end position="556"/>
    </location>
</feature>
<comment type="subcellular location">
    <subcellularLocation>
        <location evidence="2">Cell membrane</location>
    </subcellularLocation>
    <subcellularLocation>
        <location evidence="1">Membrane</location>
        <topology evidence="1">Single-pass membrane protein</topology>
    </subcellularLocation>
</comment>
<dbReference type="Gene3D" id="2.60.40.10">
    <property type="entry name" value="Immunoglobulins"/>
    <property type="match status" value="2"/>
</dbReference>
<dbReference type="FunFam" id="3.80.10.10:FF:001438">
    <property type="entry name" value="Uncharacterized protein"/>
    <property type="match status" value="1"/>
</dbReference>
<dbReference type="InterPro" id="IPR000483">
    <property type="entry name" value="Cys-rich_flank_reg_C"/>
</dbReference>
<dbReference type="SMART" id="SM00364">
    <property type="entry name" value="LRR_BAC"/>
    <property type="match status" value="8"/>
</dbReference>
<dbReference type="RefSeq" id="XP_022084419.1">
    <property type="nucleotide sequence ID" value="XM_022228727.1"/>
</dbReference>
<dbReference type="SMART" id="SM00013">
    <property type="entry name" value="LRRNT"/>
    <property type="match status" value="2"/>
</dbReference>
<keyword evidence="8 13" id="KW-1133">Transmembrane helix</keyword>
<dbReference type="Pfam" id="PF13927">
    <property type="entry name" value="Ig_3"/>
    <property type="match status" value="1"/>
</dbReference>
<evidence type="ECO:0000256" key="14">
    <source>
        <dbReference type="SAM" id="SignalP"/>
    </source>
</evidence>
<dbReference type="Gene3D" id="3.80.10.10">
    <property type="entry name" value="Ribonuclease Inhibitor"/>
    <property type="match status" value="4"/>
</dbReference>
<feature type="transmembrane region" description="Helical" evidence="13">
    <location>
        <begin position="562"/>
        <end position="584"/>
    </location>
</feature>
<dbReference type="Pfam" id="PF01463">
    <property type="entry name" value="LRRCT"/>
    <property type="match status" value="2"/>
</dbReference>
<protein>
    <submittedName>
        <fullName evidence="17">Uncharacterized protein LOC110975875</fullName>
    </submittedName>
</protein>
<dbReference type="SMART" id="SM00369">
    <property type="entry name" value="LRR_TYP"/>
    <property type="match status" value="23"/>
</dbReference>
<dbReference type="OrthoDB" id="10061535at2759"/>
<feature type="region of interest" description="Disordered" evidence="12">
    <location>
        <begin position="607"/>
        <end position="643"/>
    </location>
</feature>
<evidence type="ECO:0000256" key="3">
    <source>
        <dbReference type="ARBA" id="ARBA00022475"/>
    </source>
</evidence>
<feature type="region of interest" description="Disordered" evidence="12">
    <location>
        <begin position="680"/>
        <end position="756"/>
    </location>
</feature>
<dbReference type="SMART" id="SM00365">
    <property type="entry name" value="LRR_SD22"/>
    <property type="match status" value="8"/>
</dbReference>
<sequence>MASGSIHRRDLHLIMVVTVTVLRTCAPCPSVCDCQRYSTQKGIDCDGKDLDTVPAGIPADTRFLRLEHNRLTRLPADVFSGLSLLIQLTLYNNQIADIEDGAFRDLVRLRKLHLESNNISLLTNHTFEGVPNLEELILRNNRLSSLPSGVFSQVHSLVELDLAHNGIRDFPTDVSQDLRNVQMLDLSSNPAGLISTAIFEHMVALQQIKLSSLIGISEIDLSGLAFDGLGNLVTLNLDGNHLNKVPTAIRSLSNLTSLDIHSNAIEMLNADDFYHPSLLEYLNLNDNQLTEIPTAALAQLPHLTTVFLDGNPISVISARAFWHNPRLSILSLADTNLTTIDADAFTGLSQLGTLYLQGNNLTTIVNGAMNSVNPNVYLLLTGNPLRCDCNLREFAAWLKNNHTGTLSGGSSLKCATPDRLRSSPLDDLNPNQFACEPRTTFPTTKVISVFMGKEVLLPCEIEADPVVDIFWITSSHATVHPDQPQPPFALADNGSLFVSTVNLIHEGLYTCVVSNDAGEVRNSVKLRVLRLPDLGSRQTPTIEHGTHTPTDSSDRLNTSATMIVGVVFSVAVVFVVVIVGVSIYRKRRRKAATEYWESSTRTFDSEDEFNELGYQSGGSLPSGNAPEPPQRPGAGNLTGPAGVTYVNESLSESLSLDESYETRITPNEEAQWPLYEEIEDSRDDENSEASLKPQDNTDVDQQGHQHEELAASVKQQRPGLDAVADVQQQHPDRSPAAKLQQQHPDGWQAANVQQHPDGGPMNDYGFVENMKPSPDKRVQTMPLSTVIPPSRPFSLSLLMTGLLIFSQGTHSICPSVCRCNSYVTVRCGYQSLTAIPVGLPSDARILYLEYNQLTKLAAGDFSDFSQLQEIYLYNNRISEIEDYAFRGLRSLRKLRLGSNNISTLTNRTFEGIPNLEELNLRNNRLSSLPSGVFSPIPQLLKLDLAVNSIGELLTDSSPDLRNVRMLDLSSNPASLISMTVFEHMVALEVLKLNYLNGINSAFLNGLFGLAFDRLTNLLTLELVGNQFNSIPSAIKSLPNLTSVSLQLNSIETINADDFHQPSFLQFLNLDDNKLTDIPTAALAQLPYLTDLYVDYNPISMIPAQAFFHNPRLSILSVAYTNLTTIEEDAFAGLTQLSTLFLQGNNLTTVVNGAMKSVKSNVNLQFSGNPLRCDCNLRGFATWLKNNHTGTLNGGRSLDCVTPDRLRGVSVKGLHHNQFACTPRSTSASPTTKVISIPLDEEVFLPCDIEADPRQVIFWITKNHASISPDQPQPPFAIAGNDLLITNVSFAHEGLYTCVVSNDAGEARHTVILQVASTPTVVGSTIRIRSEPTSPTVGDGMKITVASTGRKAETRQPNGLMFGVTGAVLAIVVVAVIIAVVVVRQRKHSPKPYKRDIPLPPIPPMASAGQLNTPLDLCSADEGAYAEIPADRISFCEASGYSTRINEPGSDHPPSTIEHTYLSSIKDNSHSKCDPELKDKPLTVTLPEERYSSLPSSSSAAGADDGYLFMKSLSK</sequence>
<dbReference type="InterPro" id="IPR007110">
    <property type="entry name" value="Ig-like_dom"/>
</dbReference>
<evidence type="ECO:0000259" key="15">
    <source>
        <dbReference type="PROSITE" id="PS50835"/>
    </source>
</evidence>
<dbReference type="PROSITE" id="PS50835">
    <property type="entry name" value="IG_LIKE"/>
    <property type="match status" value="2"/>
</dbReference>
<name>A0A8B7XU93_ACAPL</name>
<evidence type="ECO:0000256" key="9">
    <source>
        <dbReference type="ARBA" id="ARBA00023136"/>
    </source>
</evidence>
<dbReference type="OMA" id="FIMFSAG"/>
<dbReference type="PROSITE" id="PS51450">
    <property type="entry name" value="LRR"/>
    <property type="match status" value="6"/>
</dbReference>
<evidence type="ECO:0000256" key="10">
    <source>
        <dbReference type="ARBA" id="ARBA00023157"/>
    </source>
</evidence>
<feature type="chain" id="PRO_5034907604" evidence="14">
    <location>
        <begin position="28"/>
        <end position="1514"/>
    </location>
</feature>
<dbReference type="Pfam" id="PF00560">
    <property type="entry name" value="LRR_1"/>
    <property type="match status" value="1"/>
</dbReference>
<dbReference type="Pfam" id="PF13855">
    <property type="entry name" value="LRR_8"/>
    <property type="match status" value="7"/>
</dbReference>
<dbReference type="PANTHER" id="PTHR24369">
    <property type="entry name" value="ANTIGEN BSP, PUTATIVE-RELATED"/>
    <property type="match status" value="1"/>
</dbReference>
<keyword evidence="6 14" id="KW-0732">Signal</keyword>
<reference evidence="17" key="1">
    <citation type="submission" date="2025-08" db="UniProtKB">
        <authorList>
            <consortium name="RefSeq"/>
        </authorList>
    </citation>
    <scope>IDENTIFICATION</scope>
</reference>
<dbReference type="InterPro" id="IPR036179">
    <property type="entry name" value="Ig-like_dom_sf"/>
</dbReference>
<keyword evidence="9 13" id="KW-0472">Membrane</keyword>
<dbReference type="SUPFAM" id="SSF48726">
    <property type="entry name" value="Immunoglobulin"/>
    <property type="match status" value="2"/>
</dbReference>
<feature type="transmembrane region" description="Helical" evidence="13">
    <location>
        <begin position="1359"/>
        <end position="1382"/>
    </location>
</feature>
<dbReference type="InterPro" id="IPR001611">
    <property type="entry name" value="Leu-rich_rpt"/>
</dbReference>
<evidence type="ECO:0000256" key="8">
    <source>
        <dbReference type="ARBA" id="ARBA00022989"/>
    </source>
</evidence>
<keyword evidence="3" id="KW-1003">Cell membrane</keyword>
<dbReference type="CDD" id="cd00096">
    <property type="entry name" value="Ig"/>
    <property type="match status" value="2"/>
</dbReference>
<dbReference type="InterPro" id="IPR032675">
    <property type="entry name" value="LRR_dom_sf"/>
</dbReference>
<evidence type="ECO:0000256" key="1">
    <source>
        <dbReference type="ARBA" id="ARBA00004167"/>
    </source>
</evidence>
<dbReference type="FunFam" id="3.80.10.10:FF:000770">
    <property type="entry name" value="Uncharacterized protein"/>
    <property type="match status" value="1"/>
</dbReference>